<dbReference type="Pfam" id="PF00854">
    <property type="entry name" value="PTR2"/>
    <property type="match status" value="1"/>
</dbReference>
<keyword evidence="5 6" id="KW-0472">Membrane</keyword>
<dbReference type="AlphaFoldDB" id="A0AAD3XT71"/>
<comment type="subcellular location">
    <subcellularLocation>
        <location evidence="1">Membrane</location>
        <topology evidence="1">Multi-pass membrane protein</topology>
    </subcellularLocation>
</comment>
<dbReference type="GO" id="GO:0016020">
    <property type="term" value="C:membrane"/>
    <property type="evidence" value="ECO:0007669"/>
    <property type="project" value="UniProtKB-SubCell"/>
</dbReference>
<dbReference type="InterPro" id="IPR036259">
    <property type="entry name" value="MFS_trans_sf"/>
</dbReference>
<dbReference type="Proteomes" id="UP001279734">
    <property type="component" value="Unassembled WGS sequence"/>
</dbReference>
<protein>
    <submittedName>
        <fullName evidence="7">Uncharacterized protein</fullName>
    </submittedName>
</protein>
<comment type="similarity">
    <text evidence="2">Belongs to the major facilitator superfamily. Proton-dependent oligopeptide transporter (POT/PTR) (TC 2.A.17) family.</text>
</comment>
<name>A0AAD3XT71_NEPGR</name>
<accession>A0AAD3XT71</accession>
<sequence length="557" mass="61762">MSVTGSDNRQHFHLSAAAQPVVSKGGWRSAIFIIFMEVAERFAYYGIAGNLTVYLMTVVGEAVATAAKNVNNWNGVLSVALVIGAFLADSYFGRFKTTVISTTIFLMGLILLTISTSSVVPHHLRKTIFFMALYVVAVGDGGHRPCVQTFAVDQFDEEMEEEKKAKSSFFNWWYLGVVIGATTAVLVVIYIEENVGWTTGFAILTVVEAMALAVFLLGSRTYRRQRPVGSPFTRVAQVLVAAVRKRRLKETRRDQAAFYEEDPKGCGPELKQRNVGTTNQFRCLDKAAIIDDNDASREARNPWRLCSINEVEQVKLLFRLLPIWLCCLGYAIIVAQAHTFFIKQATTMNRRLGRKFQFPAAYLQAIPGITILISVPIYDKVFVPAARKITGVPSGITPVQRIGIGLALSTLTIVIAALVEVERLRVASHNGLLDAPKSVVPMTFWWLAPQFIVMGLSDLFAYVGMQELFYDQMPEDMRSMGSALTNGATGVGSFISSAVISAVQGVSARWGDEWLVNNLNRAHLDYFYWVLAGLCALDVVIYVLVAKWFVRKKIDMS</sequence>
<feature type="transmembrane region" description="Helical" evidence="6">
    <location>
        <begin position="526"/>
        <end position="550"/>
    </location>
</feature>
<reference evidence="7" key="1">
    <citation type="submission" date="2023-05" db="EMBL/GenBank/DDBJ databases">
        <title>Nepenthes gracilis genome sequencing.</title>
        <authorList>
            <person name="Fukushima K."/>
        </authorList>
    </citation>
    <scope>NUCLEOTIDE SEQUENCE</scope>
    <source>
        <strain evidence="7">SING2019-196</strain>
    </source>
</reference>
<feature type="transmembrane region" description="Helical" evidence="6">
    <location>
        <begin position="361"/>
        <end position="378"/>
    </location>
</feature>
<feature type="transmembrane region" description="Helical" evidence="6">
    <location>
        <begin position="42"/>
        <end position="63"/>
    </location>
</feature>
<feature type="transmembrane region" description="Helical" evidence="6">
    <location>
        <begin position="439"/>
        <end position="463"/>
    </location>
</feature>
<dbReference type="Gene3D" id="1.20.1250.20">
    <property type="entry name" value="MFS general substrate transporter like domains"/>
    <property type="match status" value="1"/>
</dbReference>
<evidence type="ECO:0000256" key="5">
    <source>
        <dbReference type="ARBA" id="ARBA00023136"/>
    </source>
</evidence>
<keyword evidence="4 6" id="KW-1133">Transmembrane helix</keyword>
<dbReference type="PANTHER" id="PTHR11654">
    <property type="entry name" value="OLIGOPEPTIDE TRANSPORTER-RELATED"/>
    <property type="match status" value="1"/>
</dbReference>
<keyword evidence="8" id="KW-1185">Reference proteome</keyword>
<evidence type="ECO:0000313" key="7">
    <source>
        <dbReference type="EMBL" id="GMH15704.1"/>
    </source>
</evidence>
<dbReference type="GO" id="GO:0022857">
    <property type="term" value="F:transmembrane transporter activity"/>
    <property type="evidence" value="ECO:0007669"/>
    <property type="project" value="InterPro"/>
</dbReference>
<feature type="transmembrane region" description="Helical" evidence="6">
    <location>
        <begin position="172"/>
        <end position="191"/>
    </location>
</feature>
<feature type="transmembrane region" description="Helical" evidence="6">
    <location>
        <begin position="320"/>
        <end position="341"/>
    </location>
</feature>
<feature type="transmembrane region" description="Helical" evidence="6">
    <location>
        <begin position="99"/>
        <end position="120"/>
    </location>
</feature>
<dbReference type="SUPFAM" id="SSF103473">
    <property type="entry name" value="MFS general substrate transporter"/>
    <property type="match status" value="1"/>
</dbReference>
<evidence type="ECO:0000313" key="8">
    <source>
        <dbReference type="Proteomes" id="UP001279734"/>
    </source>
</evidence>
<feature type="transmembrane region" description="Helical" evidence="6">
    <location>
        <begin position="197"/>
        <end position="217"/>
    </location>
</feature>
<gene>
    <name evidence="7" type="ORF">Nepgr_017545</name>
</gene>
<evidence type="ECO:0000256" key="1">
    <source>
        <dbReference type="ARBA" id="ARBA00004141"/>
    </source>
</evidence>
<evidence type="ECO:0000256" key="6">
    <source>
        <dbReference type="SAM" id="Phobius"/>
    </source>
</evidence>
<evidence type="ECO:0000256" key="4">
    <source>
        <dbReference type="ARBA" id="ARBA00022989"/>
    </source>
</evidence>
<proteinExistence type="inferred from homology"/>
<evidence type="ECO:0000256" key="3">
    <source>
        <dbReference type="ARBA" id="ARBA00022692"/>
    </source>
</evidence>
<dbReference type="InterPro" id="IPR000109">
    <property type="entry name" value="POT_fam"/>
</dbReference>
<organism evidence="7 8">
    <name type="scientific">Nepenthes gracilis</name>
    <name type="common">Slender pitcher plant</name>
    <dbReference type="NCBI Taxonomy" id="150966"/>
    <lineage>
        <taxon>Eukaryota</taxon>
        <taxon>Viridiplantae</taxon>
        <taxon>Streptophyta</taxon>
        <taxon>Embryophyta</taxon>
        <taxon>Tracheophyta</taxon>
        <taxon>Spermatophyta</taxon>
        <taxon>Magnoliopsida</taxon>
        <taxon>eudicotyledons</taxon>
        <taxon>Gunneridae</taxon>
        <taxon>Pentapetalae</taxon>
        <taxon>Caryophyllales</taxon>
        <taxon>Nepenthaceae</taxon>
        <taxon>Nepenthes</taxon>
    </lineage>
</organism>
<evidence type="ECO:0000256" key="2">
    <source>
        <dbReference type="ARBA" id="ARBA00005982"/>
    </source>
</evidence>
<dbReference type="EMBL" id="BSYO01000015">
    <property type="protein sequence ID" value="GMH15704.1"/>
    <property type="molecule type" value="Genomic_DNA"/>
</dbReference>
<feature type="transmembrane region" description="Helical" evidence="6">
    <location>
        <begin position="75"/>
        <end position="93"/>
    </location>
</feature>
<keyword evidence="3 6" id="KW-0812">Transmembrane</keyword>
<feature type="transmembrane region" description="Helical" evidence="6">
    <location>
        <begin position="484"/>
        <end position="506"/>
    </location>
</feature>
<feature type="transmembrane region" description="Helical" evidence="6">
    <location>
        <begin position="399"/>
        <end position="419"/>
    </location>
</feature>
<comment type="caution">
    <text evidence="7">The sequence shown here is derived from an EMBL/GenBank/DDBJ whole genome shotgun (WGS) entry which is preliminary data.</text>
</comment>